<keyword evidence="3" id="KW-1185">Reference proteome</keyword>
<keyword evidence="1" id="KW-0472">Membrane</keyword>
<evidence type="ECO:0000313" key="3">
    <source>
        <dbReference type="Proteomes" id="UP000286716"/>
    </source>
</evidence>
<dbReference type="RefSeq" id="WP_020641869.1">
    <property type="nucleotide sequence ID" value="NZ_QHHU01000033.1"/>
</dbReference>
<keyword evidence="1" id="KW-1133">Transmembrane helix</keyword>
<feature type="transmembrane region" description="Helical" evidence="1">
    <location>
        <begin position="93"/>
        <end position="113"/>
    </location>
</feature>
<evidence type="ECO:0000256" key="1">
    <source>
        <dbReference type="SAM" id="Phobius"/>
    </source>
</evidence>
<proteinExistence type="predicted"/>
<accession>A0A428WEV3</accession>
<evidence type="ECO:0000313" key="2">
    <source>
        <dbReference type="EMBL" id="RSM41592.1"/>
    </source>
</evidence>
<dbReference type="EMBL" id="QHHU01000033">
    <property type="protein sequence ID" value="RSM41592.1"/>
    <property type="molecule type" value="Genomic_DNA"/>
</dbReference>
<feature type="transmembrane region" description="Helical" evidence="1">
    <location>
        <begin position="67"/>
        <end position="87"/>
    </location>
</feature>
<feature type="transmembrane region" description="Helical" evidence="1">
    <location>
        <begin position="34"/>
        <end position="55"/>
    </location>
</feature>
<organism evidence="2 3">
    <name type="scientific">Amycolatopsis balhimycina DSM 5908</name>
    <dbReference type="NCBI Taxonomy" id="1081091"/>
    <lineage>
        <taxon>Bacteria</taxon>
        <taxon>Bacillati</taxon>
        <taxon>Actinomycetota</taxon>
        <taxon>Actinomycetes</taxon>
        <taxon>Pseudonocardiales</taxon>
        <taxon>Pseudonocardiaceae</taxon>
        <taxon>Amycolatopsis</taxon>
    </lineage>
</organism>
<dbReference type="Proteomes" id="UP000286716">
    <property type="component" value="Unassembled WGS sequence"/>
</dbReference>
<keyword evidence="1" id="KW-0812">Transmembrane</keyword>
<protein>
    <submittedName>
        <fullName evidence="2">Uncharacterized protein</fullName>
    </submittedName>
</protein>
<comment type="caution">
    <text evidence="2">The sequence shown here is derived from an EMBL/GenBank/DDBJ whole genome shotgun (WGS) entry which is preliminary data.</text>
</comment>
<name>A0A428WEV3_AMYBA</name>
<gene>
    <name evidence="2" type="ORF">DMA12_23500</name>
</gene>
<sequence>MPQLAEPRPSGRRSLAASADASFRVWHDVLHVHLWEAVAFFTVVEVLLLGSGLAIRSNLKRTGRPGMYGSVVWLLSGFGVVAALLVSEWPGSLWRALGGPVASVLALHLALGLELRATGTRQRFSRLGQVVRSLGQHLLSYAGAGTGDQTWIVIRRERALTRAARLASKPNLTHWSRHRLARATRACGAGRSETATVDLLRALAAERATDALLTMPTVSPWDGTTWIDAPAAVARHPRQPKHAKPTD</sequence>
<reference evidence="2 3" key="1">
    <citation type="submission" date="2018-05" db="EMBL/GenBank/DDBJ databases">
        <title>Evolution of GPA BGCs.</title>
        <authorList>
            <person name="Waglechner N."/>
            <person name="Wright G.D."/>
        </authorList>
    </citation>
    <scope>NUCLEOTIDE SEQUENCE [LARGE SCALE GENOMIC DNA]</scope>
    <source>
        <strain evidence="2 3">DSM 5908</strain>
    </source>
</reference>
<dbReference type="AlphaFoldDB" id="A0A428WEV3"/>